<feature type="compositionally biased region" description="Low complexity" evidence="13">
    <location>
        <begin position="1"/>
        <end position="14"/>
    </location>
</feature>
<sequence>MSTPTTAGLTTGAGIPVADNQNSLTAGPRGPVLMQDFHLIEKLAHFNRERIPERVVHAKGAGAYGVFRVTRDVTPYTAAKFLSDVGKETEVFLRFSTVGGEKGSADAERDPRGFAVKFYTEDGNYDLVGNNTPVFFIRDPLKFPDFIHTQKRNPATNLKDPTAVWDFFSLSPETMHQLTILFSDRGTPRGYRHMDGFSSHTFSWINAAGERFWVKVHFKTRQGIQNFTADQAVRMAGVDPDHATRDLFAAIRDGDFPAWTVSVQIMPEVEADTCRINPFDVTKVWPHADYPLVEVGELVLNRNPENFFAEVEQAAFSPANVVPGISFSPDKMLQGRLFAYADAHRYRLGANHQALPVNRPHAAEVRNHQRDGAMRFDGNGGGSPNYEPNSFGGPVQNRAVAEPPLRISGDAARYDHREGNDDYAQAGALFRLIGAEAQERLMDTIANSLGEAPGFIQRRQLRHFFAADPAYGAGIAKRLGVTAAAATEEAAVAG</sequence>
<feature type="region of interest" description="Disordered" evidence="13">
    <location>
        <begin position="1"/>
        <end position="23"/>
    </location>
</feature>
<feature type="domain" description="Catalase core" evidence="14">
    <location>
        <begin position="10"/>
        <end position="395"/>
    </location>
</feature>
<dbReference type="RefSeq" id="WP_376998313.1">
    <property type="nucleotide sequence ID" value="NZ_JBHSLC010000096.1"/>
</dbReference>
<dbReference type="InterPro" id="IPR002226">
    <property type="entry name" value="Catalase_haem_BS"/>
</dbReference>
<keyword evidence="8 12" id="KW-0560">Oxidoreductase</keyword>
<evidence type="ECO:0000256" key="5">
    <source>
        <dbReference type="ARBA" id="ARBA00022559"/>
    </source>
</evidence>
<comment type="caution">
    <text evidence="15">The sequence shown here is derived from an EMBL/GenBank/DDBJ whole genome shotgun (WGS) entry which is preliminary data.</text>
</comment>
<dbReference type="PIRSF" id="PIRSF038928">
    <property type="entry name" value="Catalase_clade1-3"/>
    <property type="match status" value="1"/>
</dbReference>
<evidence type="ECO:0000256" key="12">
    <source>
        <dbReference type="RuleBase" id="RU000498"/>
    </source>
</evidence>
<dbReference type="InterPro" id="IPR020835">
    <property type="entry name" value="Catalase_sf"/>
</dbReference>
<evidence type="ECO:0000256" key="13">
    <source>
        <dbReference type="SAM" id="MobiDB-lite"/>
    </source>
</evidence>
<accession>A0ABW0GER9</accession>
<evidence type="ECO:0000313" key="16">
    <source>
        <dbReference type="Proteomes" id="UP001596166"/>
    </source>
</evidence>
<dbReference type="Proteomes" id="UP001596166">
    <property type="component" value="Unassembled WGS sequence"/>
</dbReference>
<dbReference type="InterPro" id="IPR040333">
    <property type="entry name" value="Catalase_3"/>
</dbReference>
<comment type="catalytic activity">
    <reaction evidence="11 12">
        <text>2 H2O2 = O2 + 2 H2O</text>
        <dbReference type="Rhea" id="RHEA:20309"/>
        <dbReference type="ChEBI" id="CHEBI:15377"/>
        <dbReference type="ChEBI" id="CHEBI:15379"/>
        <dbReference type="ChEBI" id="CHEBI:16240"/>
        <dbReference type="EC" id="1.11.1.6"/>
    </reaction>
</comment>
<keyword evidence="16" id="KW-1185">Reference proteome</keyword>
<dbReference type="PROSITE" id="PS00437">
    <property type="entry name" value="CATALASE_1"/>
    <property type="match status" value="1"/>
</dbReference>
<dbReference type="InterPro" id="IPR011614">
    <property type="entry name" value="Catalase_core"/>
</dbReference>
<dbReference type="Pfam" id="PF00199">
    <property type="entry name" value="Catalase"/>
    <property type="match status" value="1"/>
</dbReference>
<evidence type="ECO:0000256" key="9">
    <source>
        <dbReference type="ARBA" id="ARBA00023004"/>
    </source>
</evidence>
<evidence type="ECO:0000256" key="2">
    <source>
        <dbReference type="ARBA" id="ARBA00002974"/>
    </source>
</evidence>
<keyword evidence="9 12" id="KW-0408">Iron</keyword>
<comment type="similarity">
    <text evidence="3 12">Belongs to the catalase family.</text>
</comment>
<dbReference type="PANTHER" id="PTHR11465">
    <property type="entry name" value="CATALASE"/>
    <property type="match status" value="1"/>
</dbReference>
<evidence type="ECO:0000256" key="8">
    <source>
        <dbReference type="ARBA" id="ARBA00023002"/>
    </source>
</evidence>
<evidence type="ECO:0000259" key="14">
    <source>
        <dbReference type="SMART" id="SM01060"/>
    </source>
</evidence>
<dbReference type="SUPFAM" id="SSF56634">
    <property type="entry name" value="Heme-dependent catalase-like"/>
    <property type="match status" value="1"/>
</dbReference>
<dbReference type="PANTHER" id="PTHR11465:SF9">
    <property type="entry name" value="CATALASE"/>
    <property type="match status" value="1"/>
</dbReference>
<dbReference type="Pfam" id="PF06628">
    <property type="entry name" value="Catalase-rel"/>
    <property type="match status" value="1"/>
</dbReference>
<dbReference type="SMART" id="SM01060">
    <property type="entry name" value="Catalase"/>
    <property type="match status" value="1"/>
</dbReference>
<evidence type="ECO:0000256" key="4">
    <source>
        <dbReference type="ARBA" id="ARBA00012314"/>
    </source>
</evidence>
<dbReference type="InterPro" id="IPR018028">
    <property type="entry name" value="Catalase"/>
</dbReference>
<evidence type="ECO:0000313" key="15">
    <source>
        <dbReference type="EMBL" id="MFC5358652.1"/>
    </source>
</evidence>
<dbReference type="InterPro" id="IPR010582">
    <property type="entry name" value="Catalase_immune_responsive"/>
</dbReference>
<dbReference type="PROSITE" id="PS51402">
    <property type="entry name" value="CATALASE_3"/>
    <property type="match status" value="1"/>
</dbReference>
<evidence type="ECO:0000256" key="11">
    <source>
        <dbReference type="ARBA" id="ARBA00049254"/>
    </source>
</evidence>
<gene>
    <name evidence="15" type="ORF">ACFPMG_27040</name>
</gene>
<dbReference type="EMBL" id="JBHSLC010000096">
    <property type="protein sequence ID" value="MFC5358652.1"/>
    <property type="molecule type" value="Genomic_DNA"/>
</dbReference>
<keyword evidence="7 12" id="KW-0479">Metal-binding</keyword>
<comment type="cofactor">
    <cofactor evidence="1">
        <name>heme</name>
        <dbReference type="ChEBI" id="CHEBI:30413"/>
    </cofactor>
</comment>
<dbReference type="PROSITE" id="PS00438">
    <property type="entry name" value="CATALASE_2"/>
    <property type="match status" value="1"/>
</dbReference>
<dbReference type="InterPro" id="IPR024711">
    <property type="entry name" value="Catalase_clade1/3"/>
</dbReference>
<reference evidence="16" key="1">
    <citation type="journal article" date="2019" name="Int. J. Syst. Evol. Microbiol.">
        <title>The Global Catalogue of Microorganisms (GCM) 10K type strain sequencing project: providing services to taxonomists for standard genome sequencing and annotation.</title>
        <authorList>
            <consortium name="The Broad Institute Genomics Platform"/>
            <consortium name="The Broad Institute Genome Sequencing Center for Infectious Disease"/>
            <person name="Wu L."/>
            <person name="Ma J."/>
        </authorList>
    </citation>
    <scope>NUCLEOTIDE SEQUENCE [LARGE SCALE GENOMIC DNA]</scope>
    <source>
        <strain evidence="16">CCUG 58760</strain>
    </source>
</reference>
<evidence type="ECO:0000256" key="3">
    <source>
        <dbReference type="ARBA" id="ARBA00005329"/>
    </source>
</evidence>
<evidence type="ECO:0000256" key="6">
    <source>
        <dbReference type="ARBA" id="ARBA00022617"/>
    </source>
</evidence>
<evidence type="ECO:0000256" key="7">
    <source>
        <dbReference type="ARBA" id="ARBA00022723"/>
    </source>
</evidence>
<dbReference type="InterPro" id="IPR024708">
    <property type="entry name" value="Catalase_AS"/>
</dbReference>
<organism evidence="15 16">
    <name type="scientific">Azospirillum himalayense</name>
    <dbReference type="NCBI Taxonomy" id="654847"/>
    <lineage>
        <taxon>Bacteria</taxon>
        <taxon>Pseudomonadati</taxon>
        <taxon>Pseudomonadota</taxon>
        <taxon>Alphaproteobacteria</taxon>
        <taxon>Rhodospirillales</taxon>
        <taxon>Azospirillaceae</taxon>
        <taxon>Azospirillum</taxon>
    </lineage>
</organism>
<dbReference type="CDD" id="cd08156">
    <property type="entry name" value="catalase_clade_3"/>
    <property type="match status" value="1"/>
</dbReference>
<evidence type="ECO:0000256" key="10">
    <source>
        <dbReference type="ARBA" id="ARBA00023324"/>
    </source>
</evidence>
<dbReference type="PRINTS" id="PR00067">
    <property type="entry name" value="CATALASE"/>
</dbReference>
<name>A0ABW0GER9_9PROT</name>
<keyword evidence="5 12" id="KW-0575">Peroxidase</keyword>
<proteinExistence type="inferred from homology"/>
<keyword evidence="10 12" id="KW-0376">Hydrogen peroxide</keyword>
<protein>
    <recommendedName>
        <fullName evidence="4 12">Catalase</fullName>
        <ecNumber evidence="4 12">1.11.1.6</ecNumber>
    </recommendedName>
</protein>
<evidence type="ECO:0000256" key="1">
    <source>
        <dbReference type="ARBA" id="ARBA00001971"/>
    </source>
</evidence>
<keyword evidence="6 12" id="KW-0349">Heme</keyword>
<dbReference type="Gene3D" id="2.40.180.10">
    <property type="entry name" value="Catalase core domain"/>
    <property type="match status" value="1"/>
</dbReference>
<comment type="function">
    <text evidence="2">Decomposes hydrogen peroxide into water and oxygen; serves to protect cells from the toxic effects of hydrogen peroxide.</text>
</comment>
<dbReference type="EC" id="1.11.1.6" evidence="4 12"/>